<evidence type="ECO:0000256" key="5">
    <source>
        <dbReference type="SAM" id="Phobius"/>
    </source>
</evidence>
<dbReference type="InterPro" id="IPR048422">
    <property type="entry name" value="NOA1/YqeH-like_C"/>
</dbReference>
<evidence type="ECO:0000256" key="2">
    <source>
        <dbReference type="ARBA" id="ARBA00022692"/>
    </source>
</evidence>
<dbReference type="InterPro" id="IPR006073">
    <property type="entry name" value="GTP-bd"/>
</dbReference>
<dbReference type="AlphaFoldDB" id="A0A182E592"/>
<dbReference type="Pfam" id="PF01926">
    <property type="entry name" value="MMR_HSR1"/>
    <property type="match status" value="1"/>
</dbReference>
<dbReference type="InterPro" id="IPR027417">
    <property type="entry name" value="P-loop_NTPase"/>
</dbReference>
<organism evidence="11">
    <name type="scientific">Onchocerca ochengi</name>
    <name type="common">Filarial nematode worm</name>
    <dbReference type="NCBI Taxonomy" id="42157"/>
    <lineage>
        <taxon>Eukaryota</taxon>
        <taxon>Metazoa</taxon>
        <taxon>Ecdysozoa</taxon>
        <taxon>Nematoda</taxon>
        <taxon>Chromadorea</taxon>
        <taxon>Rhabditida</taxon>
        <taxon>Spirurina</taxon>
        <taxon>Spiruromorpha</taxon>
        <taxon>Filarioidea</taxon>
        <taxon>Onchocercidae</taxon>
        <taxon>Onchocerca</taxon>
    </lineage>
</organism>
<dbReference type="GO" id="GO:0005525">
    <property type="term" value="F:GTP binding"/>
    <property type="evidence" value="ECO:0007669"/>
    <property type="project" value="InterPro"/>
</dbReference>
<dbReference type="InterPro" id="IPR052807">
    <property type="entry name" value="Mito_transl_resp_regulator"/>
</dbReference>
<feature type="domain" description="NOA1/YqeH-like C-terminal" evidence="8">
    <location>
        <begin position="819"/>
        <end position="918"/>
    </location>
</feature>
<comment type="subcellular location">
    <subcellularLocation>
        <location evidence="1">Membrane</location>
        <topology evidence="1">Multi-pass membrane protein</topology>
    </subcellularLocation>
</comment>
<dbReference type="PANTHER" id="PTHR46406:SF1">
    <property type="entry name" value="NITRIC OXIDE-ASSOCIATED PROTEIN 1"/>
    <property type="match status" value="1"/>
</dbReference>
<dbReference type="EMBL" id="UYRW01000579">
    <property type="protein sequence ID" value="VDK68223.1"/>
    <property type="molecule type" value="Genomic_DNA"/>
</dbReference>
<evidence type="ECO:0000313" key="9">
    <source>
        <dbReference type="EMBL" id="VDK68223.1"/>
    </source>
</evidence>
<feature type="domain" description="PIG-P" evidence="7">
    <location>
        <begin position="27"/>
        <end position="112"/>
    </location>
</feature>
<feature type="transmembrane region" description="Helical" evidence="5">
    <location>
        <begin position="68"/>
        <end position="90"/>
    </location>
</feature>
<dbReference type="Pfam" id="PF08510">
    <property type="entry name" value="PIG-P"/>
    <property type="match status" value="1"/>
</dbReference>
<evidence type="ECO:0000259" key="6">
    <source>
        <dbReference type="Pfam" id="PF01926"/>
    </source>
</evidence>
<evidence type="ECO:0000256" key="3">
    <source>
        <dbReference type="ARBA" id="ARBA00022989"/>
    </source>
</evidence>
<dbReference type="GO" id="GO:0016020">
    <property type="term" value="C:membrane"/>
    <property type="evidence" value="ECO:0007669"/>
    <property type="project" value="UniProtKB-SubCell"/>
</dbReference>
<reference evidence="11" key="1">
    <citation type="submission" date="2016-06" db="UniProtKB">
        <authorList>
            <consortium name="WormBaseParasite"/>
        </authorList>
    </citation>
    <scope>IDENTIFICATION</scope>
</reference>
<dbReference type="CDD" id="cd01855">
    <property type="entry name" value="YqeH"/>
    <property type="match status" value="1"/>
</dbReference>
<reference evidence="9 10" key="2">
    <citation type="submission" date="2018-08" db="EMBL/GenBank/DDBJ databases">
        <authorList>
            <person name="Laetsch R D."/>
            <person name="Stevens L."/>
            <person name="Kumar S."/>
            <person name="Blaxter L. M."/>
        </authorList>
    </citation>
    <scope>NUCLEOTIDE SEQUENCE [LARGE SCALE GENOMIC DNA]</scope>
</reference>
<sequence>MVIVDNVLEGSSDSIPPYASPNPSPARGIYGFALYVCSWFFLALYLIWALVPTPYLELLHLTYLPAKYWAIAIPLLIPITVAAFIILVLAHNLIQLHGVFEDVEKTILEEVRELTVLICSLIFQIPEIFVKEKSFPFSLLPIRQRTQSLSRRLRRKTKTVQNIPAKALSVSKINELMRKRLETSGNQNQAPTLGMDLGSLSAGKYLEKSAATVLLVINFRINMSKYASITASRLAENEKDEFEKNELTVKHGYETIEQARDDFPLAGSFLLKADSVAPENPTENPSIFPKHPGCDRGFYIYGDSFVDEFIVGSTADIPGGELENVDDEVVVRYGAEDAVEEIDFQLPGQSSNPKDDAIENESDEILDNYGTVDPSIPSSNKLCGACGANFHCRVRNYHNILIFMSEFNATQLDASLPGFLPAEIFLKLNDYKDQLCRRCYLLKRHNFLLNVNVCEVDYHSMMKHLKLKQEALIILVVDMCDLPGSVYSELPKIIGYQKPMIVVGNKVDLLPPDAQPGFLRHFRQILYSTLEETGFVNNFNILHTSLISAKTGYGVEDLITNIFLRFSTRDTLRNDMYLVGCTNAGKSTLFNALLQSDLCKVRAVDLIERATTTPWPGTTISLLKFPVMNPSPHKLEIRRRRLLTNQAWQKKEERIRYKLYKQSGDVKYAMLQSGIGNSFKNREEELQPPAFRSILTDSEETDKPKQAFDPNSFVFAKGKWCFDTPGTVNSDQILNLFTLDELINVLPRTMIMPRTFILHTEESLLIGGVAQIDVISLPTTAAPVSNRDYPERRSCALFSLCMTTDWHEIIVFKALMFQLTVFASAELPIFIRKTSEIAAFREKYLGSSLLVVPAGNAERIARFPDLKGIEMILESTGSWKGCGDVILSSLGWVCVTSRRGKVRLQAHTPEGRGLFLRQPALLPFCAQLRGSRIGGTAAYKVKRPVFLAPDAFLRRRKRKSSGKKGKKS</sequence>
<dbReference type="OrthoDB" id="1696305at2759"/>
<name>A0A182E592_ONCOC</name>
<dbReference type="Proteomes" id="UP000271087">
    <property type="component" value="Unassembled WGS sequence"/>
</dbReference>
<evidence type="ECO:0000259" key="7">
    <source>
        <dbReference type="Pfam" id="PF08510"/>
    </source>
</evidence>
<dbReference type="PANTHER" id="PTHR46406">
    <property type="entry name" value="NITRIC OXIDE-ASSOCIATED PROTEIN 1"/>
    <property type="match status" value="1"/>
</dbReference>
<keyword evidence="4 5" id="KW-0472">Membrane</keyword>
<dbReference type="SUPFAM" id="SSF52540">
    <property type="entry name" value="P-loop containing nucleoside triphosphate hydrolases"/>
    <property type="match status" value="1"/>
</dbReference>
<dbReference type="STRING" id="42157.A0A182E592"/>
<evidence type="ECO:0000256" key="1">
    <source>
        <dbReference type="ARBA" id="ARBA00004141"/>
    </source>
</evidence>
<proteinExistence type="predicted"/>
<gene>
    <name evidence="9" type="ORF">NOO_LOCUS3169</name>
</gene>
<feature type="domain" description="G" evidence="6">
    <location>
        <begin position="576"/>
        <end position="627"/>
    </location>
</feature>
<dbReference type="InterPro" id="IPR013717">
    <property type="entry name" value="PIG-P"/>
</dbReference>
<evidence type="ECO:0000259" key="8">
    <source>
        <dbReference type="Pfam" id="PF21516"/>
    </source>
</evidence>
<dbReference type="Gene3D" id="3.40.50.300">
    <property type="entry name" value="P-loop containing nucleotide triphosphate hydrolases"/>
    <property type="match status" value="1"/>
</dbReference>
<keyword evidence="10" id="KW-1185">Reference proteome</keyword>
<feature type="transmembrane region" description="Helical" evidence="5">
    <location>
        <begin position="29"/>
        <end position="48"/>
    </location>
</feature>
<accession>A0A182E592</accession>
<dbReference type="WBParaSite" id="nOo.2.0.1.t03169-RA">
    <property type="protein sequence ID" value="nOo.2.0.1.t03169-RA"/>
    <property type="gene ID" value="nOo.2.0.1.g03169"/>
</dbReference>
<keyword evidence="2 5" id="KW-0812">Transmembrane</keyword>
<protein>
    <submittedName>
        <fullName evidence="11">PIG-P domain-containing protein</fullName>
    </submittedName>
</protein>
<evidence type="ECO:0000313" key="11">
    <source>
        <dbReference type="WBParaSite" id="nOo.2.0.1.t03169-RA"/>
    </source>
</evidence>
<evidence type="ECO:0000313" key="10">
    <source>
        <dbReference type="Proteomes" id="UP000271087"/>
    </source>
</evidence>
<dbReference type="Pfam" id="PF21516">
    <property type="entry name" value="YqeH-like_C"/>
    <property type="match status" value="1"/>
</dbReference>
<evidence type="ECO:0000256" key="4">
    <source>
        <dbReference type="ARBA" id="ARBA00023136"/>
    </source>
</evidence>
<keyword evidence="3 5" id="KW-1133">Transmembrane helix</keyword>